<keyword evidence="8" id="KW-1185">Reference proteome</keyword>
<evidence type="ECO:0000256" key="6">
    <source>
        <dbReference type="SAM" id="Phobius"/>
    </source>
</evidence>
<protein>
    <recommendedName>
        <fullName evidence="9">Gustatory receptor</fullName>
    </recommendedName>
</protein>
<dbReference type="GO" id="GO:0050909">
    <property type="term" value="P:sensory perception of taste"/>
    <property type="evidence" value="ECO:0007669"/>
    <property type="project" value="InterPro"/>
</dbReference>
<dbReference type="EMBL" id="CH902617">
    <property type="protein sequence ID" value="EDV43976.2"/>
    <property type="molecule type" value="Genomic_DNA"/>
</dbReference>
<proteinExistence type="predicted"/>
<keyword evidence="5 6" id="KW-0472">Membrane</keyword>
<sequence length="225" mass="26907">MSVVYQVCTRMFVLFRKIRVAKVTGFILLGLFYYARILGVIFFKPNKSKHGLFEMSCLRPLWKWAIFICQLVMLSFYIYKYIMWTLDRLDWLDQLFGTDGNENLSWIKDWFCYVYVVTVNHIMMRIHFFWYLSVGVLYSDLNEYARSEGIRDLHFEMCGFGGCQEWQKMVEVFLSHLNQFELRVTILGLFDVSMEFYLEIASGIVTYLIFVIQTVMQLENEEETV</sequence>
<reference evidence="7 8" key="1">
    <citation type="journal article" date="2007" name="Nature">
        <title>Evolution of genes and genomes on the Drosophila phylogeny.</title>
        <authorList>
            <consortium name="Drosophila 12 Genomes Consortium"/>
            <person name="Clark A.G."/>
            <person name="Eisen M.B."/>
            <person name="Smith D.R."/>
            <person name="Bergman C.M."/>
            <person name="Oliver B."/>
            <person name="Markow T.A."/>
            <person name="Kaufman T.C."/>
            <person name="Kellis M."/>
            <person name="Gelbart W."/>
            <person name="Iyer V.N."/>
            <person name="Pollard D.A."/>
            <person name="Sackton T.B."/>
            <person name="Larracuente A.M."/>
            <person name="Singh N.D."/>
            <person name="Abad J.P."/>
            <person name="Abt D.N."/>
            <person name="Adryan B."/>
            <person name="Aguade M."/>
            <person name="Akashi H."/>
            <person name="Anderson W.W."/>
            <person name="Aquadro C.F."/>
            <person name="Ardell D.H."/>
            <person name="Arguello R."/>
            <person name="Artieri C.G."/>
            <person name="Barbash D.A."/>
            <person name="Barker D."/>
            <person name="Barsanti P."/>
            <person name="Batterham P."/>
            <person name="Batzoglou S."/>
            <person name="Begun D."/>
            <person name="Bhutkar A."/>
            <person name="Blanco E."/>
            <person name="Bosak S.A."/>
            <person name="Bradley R.K."/>
            <person name="Brand A.D."/>
            <person name="Brent M.R."/>
            <person name="Brooks A.N."/>
            <person name="Brown R.H."/>
            <person name="Butlin R.K."/>
            <person name="Caggese C."/>
            <person name="Calvi B.R."/>
            <person name="Bernardo de Carvalho A."/>
            <person name="Caspi A."/>
            <person name="Castrezana S."/>
            <person name="Celniker S.E."/>
            <person name="Chang J.L."/>
            <person name="Chapple C."/>
            <person name="Chatterji S."/>
            <person name="Chinwalla A."/>
            <person name="Civetta A."/>
            <person name="Clifton S.W."/>
            <person name="Comeron J.M."/>
            <person name="Costello J.C."/>
            <person name="Coyne J.A."/>
            <person name="Daub J."/>
            <person name="David R.G."/>
            <person name="Delcher A.L."/>
            <person name="Delehaunty K."/>
            <person name="Do C.B."/>
            <person name="Ebling H."/>
            <person name="Edwards K."/>
            <person name="Eickbush T."/>
            <person name="Evans J.D."/>
            <person name="Filipski A."/>
            <person name="Findeiss S."/>
            <person name="Freyhult E."/>
            <person name="Fulton L."/>
            <person name="Fulton R."/>
            <person name="Garcia A.C."/>
            <person name="Gardiner A."/>
            <person name="Garfield D.A."/>
            <person name="Garvin B.E."/>
            <person name="Gibson G."/>
            <person name="Gilbert D."/>
            <person name="Gnerre S."/>
            <person name="Godfrey J."/>
            <person name="Good R."/>
            <person name="Gotea V."/>
            <person name="Gravely B."/>
            <person name="Greenberg A.J."/>
            <person name="Griffiths-Jones S."/>
            <person name="Gross S."/>
            <person name="Guigo R."/>
            <person name="Gustafson E.A."/>
            <person name="Haerty W."/>
            <person name="Hahn M.W."/>
            <person name="Halligan D.L."/>
            <person name="Halpern A.L."/>
            <person name="Halter G.M."/>
            <person name="Han M.V."/>
            <person name="Heger A."/>
            <person name="Hillier L."/>
            <person name="Hinrichs A.S."/>
            <person name="Holmes I."/>
            <person name="Hoskins R.A."/>
            <person name="Hubisz M.J."/>
            <person name="Hultmark D."/>
            <person name="Huntley M.A."/>
            <person name="Jaffe D.B."/>
            <person name="Jagadeeshan S."/>
            <person name="Jeck W.R."/>
            <person name="Johnson J."/>
            <person name="Jones C.D."/>
            <person name="Jordan W.C."/>
            <person name="Karpen G.H."/>
            <person name="Kataoka E."/>
            <person name="Keightley P.D."/>
            <person name="Kheradpour P."/>
            <person name="Kirkness E.F."/>
            <person name="Koerich L.B."/>
            <person name="Kristiansen K."/>
            <person name="Kudrna D."/>
            <person name="Kulathinal R.J."/>
            <person name="Kumar S."/>
            <person name="Kwok R."/>
            <person name="Lander E."/>
            <person name="Langley C.H."/>
            <person name="Lapoint R."/>
            <person name="Lazzaro B.P."/>
            <person name="Lee S.J."/>
            <person name="Levesque L."/>
            <person name="Li R."/>
            <person name="Lin C.F."/>
            <person name="Lin M.F."/>
            <person name="Lindblad-Toh K."/>
            <person name="Llopart A."/>
            <person name="Long M."/>
            <person name="Low L."/>
            <person name="Lozovsky E."/>
            <person name="Lu J."/>
            <person name="Luo M."/>
            <person name="Machado C.A."/>
            <person name="Makalowski W."/>
            <person name="Marzo M."/>
            <person name="Matsuda M."/>
            <person name="Matzkin L."/>
            <person name="McAllister B."/>
            <person name="McBride C.S."/>
            <person name="McKernan B."/>
            <person name="McKernan K."/>
            <person name="Mendez-Lago M."/>
            <person name="Minx P."/>
            <person name="Mollenhauer M.U."/>
            <person name="Montooth K."/>
            <person name="Mount S.M."/>
            <person name="Mu X."/>
            <person name="Myers E."/>
            <person name="Negre B."/>
            <person name="Newfeld S."/>
            <person name="Nielsen R."/>
            <person name="Noor M.A."/>
            <person name="O'Grady P."/>
            <person name="Pachter L."/>
            <person name="Papaceit M."/>
            <person name="Parisi M.J."/>
            <person name="Parisi M."/>
            <person name="Parts L."/>
            <person name="Pedersen J.S."/>
            <person name="Pesole G."/>
            <person name="Phillippy A.M."/>
            <person name="Ponting C.P."/>
            <person name="Pop M."/>
            <person name="Porcelli D."/>
            <person name="Powell J.R."/>
            <person name="Prohaska S."/>
            <person name="Pruitt K."/>
            <person name="Puig M."/>
            <person name="Quesneville H."/>
            <person name="Ram K.R."/>
            <person name="Rand D."/>
            <person name="Rasmussen M.D."/>
            <person name="Reed L.K."/>
            <person name="Reenan R."/>
            <person name="Reily A."/>
            <person name="Remington K.A."/>
            <person name="Rieger T.T."/>
            <person name="Ritchie M.G."/>
            <person name="Robin C."/>
            <person name="Rogers Y.H."/>
            <person name="Rohde C."/>
            <person name="Rozas J."/>
            <person name="Rubenfield M.J."/>
            <person name="Ruiz A."/>
            <person name="Russo S."/>
            <person name="Salzberg S.L."/>
            <person name="Sanchez-Gracia A."/>
            <person name="Saranga D.J."/>
            <person name="Sato H."/>
            <person name="Schaeffer S.W."/>
            <person name="Schatz M.C."/>
            <person name="Schlenke T."/>
            <person name="Schwartz R."/>
            <person name="Segarra C."/>
            <person name="Singh R.S."/>
            <person name="Sirot L."/>
            <person name="Sirota M."/>
            <person name="Sisneros N.B."/>
            <person name="Smith C.D."/>
            <person name="Smith T.F."/>
            <person name="Spieth J."/>
            <person name="Stage D.E."/>
            <person name="Stark A."/>
            <person name="Stephan W."/>
            <person name="Strausberg R.L."/>
            <person name="Strempel S."/>
            <person name="Sturgill D."/>
            <person name="Sutton G."/>
            <person name="Sutton G.G."/>
            <person name="Tao W."/>
            <person name="Teichmann S."/>
            <person name="Tobari Y.N."/>
            <person name="Tomimura Y."/>
            <person name="Tsolas J.M."/>
            <person name="Valente V.L."/>
            <person name="Venter E."/>
            <person name="Venter J.C."/>
            <person name="Vicario S."/>
            <person name="Vieira F.G."/>
            <person name="Vilella A.J."/>
            <person name="Villasante A."/>
            <person name="Walenz B."/>
            <person name="Wang J."/>
            <person name="Wasserman M."/>
            <person name="Watts T."/>
            <person name="Wilson D."/>
            <person name="Wilson R.K."/>
            <person name="Wing R.A."/>
            <person name="Wolfner M.F."/>
            <person name="Wong A."/>
            <person name="Wong G.K."/>
            <person name="Wu C.I."/>
            <person name="Wu G."/>
            <person name="Yamamoto D."/>
            <person name="Yang H.P."/>
            <person name="Yang S.P."/>
            <person name="Yorke J.A."/>
            <person name="Yoshida K."/>
            <person name="Zdobnov E."/>
            <person name="Zhang P."/>
            <person name="Zhang Y."/>
            <person name="Zimin A.V."/>
            <person name="Baldwin J."/>
            <person name="Abdouelleil A."/>
            <person name="Abdulkadir J."/>
            <person name="Abebe A."/>
            <person name="Abera B."/>
            <person name="Abreu J."/>
            <person name="Acer S.C."/>
            <person name="Aftuck L."/>
            <person name="Alexander A."/>
            <person name="An P."/>
            <person name="Anderson E."/>
            <person name="Anderson S."/>
            <person name="Arachi H."/>
            <person name="Azer M."/>
            <person name="Bachantsang P."/>
            <person name="Barry A."/>
            <person name="Bayul T."/>
            <person name="Berlin A."/>
            <person name="Bessette D."/>
            <person name="Bloom T."/>
            <person name="Blye J."/>
            <person name="Boguslavskiy L."/>
            <person name="Bonnet C."/>
            <person name="Boukhgalter B."/>
            <person name="Bourzgui I."/>
            <person name="Brown A."/>
            <person name="Cahill P."/>
            <person name="Channer S."/>
            <person name="Cheshatsang Y."/>
            <person name="Chuda L."/>
            <person name="Citroen M."/>
            <person name="Collymore A."/>
            <person name="Cooke P."/>
            <person name="Costello M."/>
            <person name="D'Aco K."/>
            <person name="Daza R."/>
            <person name="De Haan G."/>
            <person name="DeGray S."/>
            <person name="DeMaso C."/>
            <person name="Dhargay N."/>
            <person name="Dooley K."/>
            <person name="Dooley E."/>
            <person name="Doricent M."/>
            <person name="Dorje P."/>
            <person name="Dorjee K."/>
            <person name="Dupes A."/>
            <person name="Elong R."/>
            <person name="Falk J."/>
            <person name="Farina A."/>
            <person name="Faro S."/>
            <person name="Ferguson D."/>
            <person name="Fisher S."/>
            <person name="Foley C.D."/>
            <person name="Franke A."/>
            <person name="Friedrich D."/>
            <person name="Gadbois L."/>
            <person name="Gearin G."/>
            <person name="Gearin C.R."/>
            <person name="Giannoukos G."/>
            <person name="Goode T."/>
            <person name="Graham J."/>
            <person name="Grandbois E."/>
            <person name="Grewal S."/>
            <person name="Gyaltsen K."/>
            <person name="Hafez N."/>
            <person name="Hagos B."/>
            <person name="Hall J."/>
            <person name="Henson C."/>
            <person name="Hollinger A."/>
            <person name="Honan T."/>
            <person name="Huard M.D."/>
            <person name="Hughes L."/>
            <person name="Hurhula B."/>
            <person name="Husby M.E."/>
            <person name="Kamat A."/>
            <person name="Kanga B."/>
            <person name="Kashin S."/>
            <person name="Khazanovich D."/>
            <person name="Kisner P."/>
            <person name="Lance K."/>
            <person name="Lara M."/>
            <person name="Lee W."/>
            <person name="Lennon N."/>
            <person name="Letendre F."/>
            <person name="LeVine R."/>
            <person name="Lipovsky A."/>
            <person name="Liu X."/>
            <person name="Liu J."/>
            <person name="Liu S."/>
            <person name="Lokyitsang T."/>
            <person name="Lokyitsang Y."/>
            <person name="Lubonja R."/>
            <person name="Lui A."/>
            <person name="MacDonald P."/>
            <person name="Magnisalis V."/>
            <person name="Maru K."/>
            <person name="Matthews C."/>
            <person name="McCusker W."/>
            <person name="McDonough S."/>
            <person name="Mehta T."/>
            <person name="Meldrim J."/>
            <person name="Meneus L."/>
            <person name="Mihai O."/>
            <person name="Mihalev A."/>
            <person name="Mihova T."/>
            <person name="Mittelman R."/>
            <person name="Mlenga V."/>
            <person name="Montmayeur A."/>
            <person name="Mulrain L."/>
            <person name="Navidi A."/>
            <person name="Naylor J."/>
            <person name="Negash T."/>
            <person name="Nguyen T."/>
            <person name="Nguyen N."/>
            <person name="Nicol R."/>
            <person name="Norbu C."/>
            <person name="Norbu N."/>
            <person name="Novod N."/>
            <person name="O'Neill B."/>
            <person name="Osman S."/>
            <person name="Markiewicz E."/>
            <person name="Oyono O.L."/>
            <person name="Patti C."/>
            <person name="Phunkhang P."/>
            <person name="Pierre F."/>
            <person name="Priest M."/>
            <person name="Raghuraman S."/>
            <person name="Rege F."/>
            <person name="Reyes R."/>
            <person name="Rise C."/>
            <person name="Rogov P."/>
            <person name="Ross K."/>
            <person name="Ryan E."/>
            <person name="Settipalli S."/>
            <person name="Shea T."/>
            <person name="Sherpa N."/>
            <person name="Shi L."/>
            <person name="Shih D."/>
            <person name="Sparrow T."/>
            <person name="Spaulding J."/>
            <person name="Stalker J."/>
            <person name="Stange-Thomann N."/>
            <person name="Stavropoulos S."/>
            <person name="Stone C."/>
            <person name="Strader C."/>
            <person name="Tesfaye S."/>
            <person name="Thomson T."/>
            <person name="Thoulutsang Y."/>
            <person name="Thoulutsang D."/>
            <person name="Topham K."/>
            <person name="Topping I."/>
            <person name="Tsamla T."/>
            <person name="Vassiliev H."/>
            <person name="Vo A."/>
            <person name="Wangchuk T."/>
            <person name="Wangdi T."/>
            <person name="Weiand M."/>
            <person name="Wilkinson J."/>
            <person name="Wilson A."/>
            <person name="Yadav S."/>
            <person name="Young G."/>
            <person name="Yu Q."/>
            <person name="Zembek L."/>
            <person name="Zhong D."/>
            <person name="Zimmer A."/>
            <person name="Zwirko Z."/>
            <person name="Jaffe D.B."/>
            <person name="Alvarez P."/>
            <person name="Brockman W."/>
            <person name="Butler J."/>
            <person name="Chin C."/>
            <person name="Gnerre S."/>
            <person name="Grabherr M."/>
            <person name="Kleber M."/>
            <person name="Mauceli E."/>
            <person name="MacCallum I."/>
        </authorList>
    </citation>
    <scope>NUCLEOTIDE SEQUENCE [LARGE SCALE GENOMIC DNA]</scope>
    <source>
        <strain evidence="8">Tucson 14024-0371.13</strain>
    </source>
</reference>
<dbReference type="Pfam" id="PF08395">
    <property type="entry name" value="7tm_7"/>
    <property type="match status" value="1"/>
</dbReference>
<feature type="transmembrane region" description="Helical" evidence="6">
    <location>
        <begin position="110"/>
        <end position="132"/>
    </location>
</feature>
<dbReference type="HOGENOM" id="CLU_059451_0_0_1"/>
<evidence type="ECO:0000313" key="7">
    <source>
        <dbReference type="EMBL" id="EDV43976.2"/>
    </source>
</evidence>
<gene>
    <name evidence="7" type="primary">Dana\GF19950</name>
    <name evidence="7" type="synonym">dana_GLEANR_22356</name>
    <name evidence="7" type="ORF">GF19950</name>
</gene>
<dbReference type="InterPro" id="IPR013604">
    <property type="entry name" value="7TM_chemorcpt"/>
</dbReference>
<dbReference type="Proteomes" id="UP000007801">
    <property type="component" value="Unassembled WGS sequence"/>
</dbReference>
<keyword evidence="4 6" id="KW-1133">Transmembrane helix</keyword>
<dbReference type="AlphaFoldDB" id="B3LY72"/>
<accession>B3LY72</accession>
<evidence type="ECO:0000256" key="3">
    <source>
        <dbReference type="ARBA" id="ARBA00022692"/>
    </source>
</evidence>
<evidence type="ECO:0000256" key="5">
    <source>
        <dbReference type="ARBA" id="ARBA00023136"/>
    </source>
</evidence>
<evidence type="ECO:0000256" key="4">
    <source>
        <dbReference type="ARBA" id="ARBA00022989"/>
    </source>
</evidence>
<dbReference type="OrthoDB" id="7866307at2759"/>
<dbReference type="GO" id="GO:0005886">
    <property type="term" value="C:plasma membrane"/>
    <property type="evidence" value="ECO:0007669"/>
    <property type="project" value="UniProtKB-SubCell"/>
</dbReference>
<evidence type="ECO:0000256" key="2">
    <source>
        <dbReference type="ARBA" id="ARBA00022475"/>
    </source>
</evidence>
<feature type="transmembrane region" description="Helical" evidence="6">
    <location>
        <begin position="196"/>
        <end position="216"/>
    </location>
</feature>
<dbReference type="InParanoid" id="B3LY72"/>
<keyword evidence="3 6" id="KW-0812">Transmembrane</keyword>
<feature type="transmembrane region" description="Helical" evidence="6">
    <location>
        <begin position="61"/>
        <end position="79"/>
    </location>
</feature>
<comment type="subcellular location">
    <subcellularLocation>
        <location evidence="1">Cell membrane</location>
        <topology evidence="1">Multi-pass membrane protein</topology>
    </subcellularLocation>
</comment>
<evidence type="ECO:0000313" key="8">
    <source>
        <dbReference type="Proteomes" id="UP000007801"/>
    </source>
</evidence>
<name>B3LY72_DROAN</name>
<evidence type="ECO:0008006" key="9">
    <source>
        <dbReference type="Google" id="ProtNLM"/>
    </source>
</evidence>
<feature type="transmembrane region" description="Helical" evidence="6">
    <location>
        <begin position="20"/>
        <end position="41"/>
    </location>
</feature>
<organism evidence="7 8">
    <name type="scientific">Drosophila ananassae</name>
    <name type="common">Fruit fly</name>
    <dbReference type="NCBI Taxonomy" id="7217"/>
    <lineage>
        <taxon>Eukaryota</taxon>
        <taxon>Metazoa</taxon>
        <taxon>Ecdysozoa</taxon>
        <taxon>Arthropoda</taxon>
        <taxon>Hexapoda</taxon>
        <taxon>Insecta</taxon>
        <taxon>Pterygota</taxon>
        <taxon>Neoptera</taxon>
        <taxon>Endopterygota</taxon>
        <taxon>Diptera</taxon>
        <taxon>Brachycera</taxon>
        <taxon>Muscomorpha</taxon>
        <taxon>Ephydroidea</taxon>
        <taxon>Drosophilidae</taxon>
        <taxon>Drosophila</taxon>
        <taxon>Sophophora</taxon>
    </lineage>
</organism>
<keyword evidence="2" id="KW-1003">Cell membrane</keyword>
<evidence type="ECO:0000256" key="1">
    <source>
        <dbReference type="ARBA" id="ARBA00004651"/>
    </source>
</evidence>